<organism evidence="1 2">
    <name type="scientific">Brachionus plicatilis</name>
    <name type="common">Marine rotifer</name>
    <name type="synonym">Brachionus muelleri</name>
    <dbReference type="NCBI Taxonomy" id="10195"/>
    <lineage>
        <taxon>Eukaryota</taxon>
        <taxon>Metazoa</taxon>
        <taxon>Spiralia</taxon>
        <taxon>Gnathifera</taxon>
        <taxon>Rotifera</taxon>
        <taxon>Eurotatoria</taxon>
        <taxon>Monogononta</taxon>
        <taxon>Pseudotrocha</taxon>
        <taxon>Ploima</taxon>
        <taxon>Brachionidae</taxon>
        <taxon>Brachionus</taxon>
    </lineage>
</organism>
<dbReference type="AlphaFoldDB" id="A0A3M7QBQ7"/>
<dbReference type="EMBL" id="REGN01006595">
    <property type="protein sequence ID" value="RNA08907.1"/>
    <property type="molecule type" value="Genomic_DNA"/>
</dbReference>
<keyword evidence="1" id="KW-0808">Transferase</keyword>
<reference evidence="1 2" key="1">
    <citation type="journal article" date="2018" name="Sci. Rep.">
        <title>Genomic signatures of local adaptation to the degree of environmental predictability in rotifers.</title>
        <authorList>
            <person name="Franch-Gras L."/>
            <person name="Hahn C."/>
            <person name="Garcia-Roger E.M."/>
            <person name="Carmona M.J."/>
            <person name="Serra M."/>
            <person name="Gomez A."/>
        </authorList>
    </citation>
    <scope>NUCLEOTIDE SEQUENCE [LARGE SCALE GENOMIC DNA]</scope>
    <source>
        <strain evidence="1">HYR1</strain>
    </source>
</reference>
<evidence type="ECO:0000313" key="1">
    <source>
        <dbReference type="EMBL" id="RNA08907.1"/>
    </source>
</evidence>
<protein>
    <submittedName>
        <fullName evidence="1">Serine threonine kinase-like domain-containing STKLD1 isoform X2</fullName>
    </submittedName>
</protein>
<accession>A0A3M7QBQ7</accession>
<keyword evidence="2" id="KW-1185">Reference proteome</keyword>
<dbReference type="Gene3D" id="1.25.10.10">
    <property type="entry name" value="Leucine-rich Repeat Variant"/>
    <property type="match status" value="1"/>
</dbReference>
<dbReference type="STRING" id="10195.A0A3M7QBQ7"/>
<keyword evidence="1" id="KW-0418">Kinase</keyword>
<sequence>MYKVITVINNHFVQHCLQKIDSDLVVHSGHYKHECSDQLPEKISVKILAEFLTENISNEGLVMTGIQKFTDLAFQDGFELFEHKNQFLINKIILTYPQNETIQHNLLRIIESSLHVIAEKKLLDSESLNDRQFLNATTIKNIFYIFLKYEDMADFQLLILKIFIHLSNFVSITNQLAEYNIIKYILEIFEKHSSNPTFCAYFCKALGCLCLNHKVLRSARKQNCLSYLKKCILQHQDNLFCSEMAVNAIISLCSDERQICAEELEVDVTSAILVALEQNLESANFVKSACIALAALISYLEDCAFRFLYLAPSGSNKKEIDGINLLKKAYSIHKDERDVVECICNVFKELSSYVKHFNLNYFYI</sequence>
<gene>
    <name evidence="1" type="ORF">BpHYR1_026810</name>
</gene>
<proteinExistence type="predicted"/>
<dbReference type="Proteomes" id="UP000276133">
    <property type="component" value="Unassembled WGS sequence"/>
</dbReference>
<dbReference type="SUPFAM" id="SSF48371">
    <property type="entry name" value="ARM repeat"/>
    <property type="match status" value="1"/>
</dbReference>
<evidence type="ECO:0000313" key="2">
    <source>
        <dbReference type="Proteomes" id="UP000276133"/>
    </source>
</evidence>
<comment type="caution">
    <text evidence="1">The sequence shown here is derived from an EMBL/GenBank/DDBJ whole genome shotgun (WGS) entry which is preliminary data.</text>
</comment>
<dbReference type="InterPro" id="IPR016024">
    <property type="entry name" value="ARM-type_fold"/>
</dbReference>
<dbReference type="InterPro" id="IPR011989">
    <property type="entry name" value="ARM-like"/>
</dbReference>
<name>A0A3M7QBQ7_BRAPC</name>
<dbReference type="GO" id="GO:0016301">
    <property type="term" value="F:kinase activity"/>
    <property type="evidence" value="ECO:0007669"/>
    <property type="project" value="UniProtKB-KW"/>
</dbReference>